<dbReference type="GO" id="GO:0006798">
    <property type="term" value="P:polyphosphate catabolic process"/>
    <property type="evidence" value="ECO:0007669"/>
    <property type="project" value="TreeGrafter"/>
</dbReference>
<dbReference type="AlphaFoldDB" id="A0A095VU58"/>
<dbReference type="Proteomes" id="UP000029640">
    <property type="component" value="Unassembled WGS sequence"/>
</dbReference>
<dbReference type="InterPro" id="IPR048950">
    <property type="entry name" value="Ppx_GppA_C"/>
</dbReference>
<dbReference type="FunFam" id="3.30.420.150:FF:000001">
    <property type="entry name" value="Guanosine-5'-triphosphate,3'-diphosphate pyrophosphatase"/>
    <property type="match status" value="1"/>
</dbReference>
<dbReference type="SUPFAM" id="SSF109604">
    <property type="entry name" value="HD-domain/PDEase-like"/>
    <property type="match status" value="1"/>
</dbReference>
<accession>A0A095VU58</accession>
<keyword evidence="1 4" id="KW-0378">Hydrolase</keyword>
<dbReference type="InterPro" id="IPR043129">
    <property type="entry name" value="ATPase_NBD"/>
</dbReference>
<comment type="caution">
    <text evidence="4">The sequence shown here is derived from an EMBL/GenBank/DDBJ whole genome shotgun (WGS) entry which is preliminary data.</text>
</comment>
<keyword evidence="5" id="KW-1185">Reference proteome</keyword>
<dbReference type="Pfam" id="PF02541">
    <property type="entry name" value="Ppx-GppA"/>
    <property type="match status" value="1"/>
</dbReference>
<dbReference type="STRING" id="1265313.HRUBRA_00383"/>
<evidence type="ECO:0000313" key="4">
    <source>
        <dbReference type="EMBL" id="KGE04910.1"/>
    </source>
</evidence>
<dbReference type="PATRIC" id="fig|1265313.6.peg.379"/>
<dbReference type="InterPro" id="IPR003695">
    <property type="entry name" value="Ppx_GppA_N"/>
</dbReference>
<feature type="domain" description="Ppx/GppA phosphatase N-terminal" evidence="2">
    <location>
        <begin position="29"/>
        <end position="309"/>
    </location>
</feature>
<dbReference type="RefSeq" id="WP_035513777.1">
    <property type="nucleotide sequence ID" value="NZ_KN234746.1"/>
</dbReference>
<dbReference type="EC" id="3.6.1.11" evidence="4"/>
<proteinExistence type="predicted"/>
<name>A0A095VU58_9GAMM</name>
<gene>
    <name evidence="4" type="ORF">HRUBRA_00383</name>
</gene>
<dbReference type="InterPro" id="IPR030673">
    <property type="entry name" value="PyroPPase_GppA_Ppx"/>
</dbReference>
<dbReference type="Gene3D" id="3.30.420.150">
    <property type="entry name" value="Exopolyphosphatase. Domain 2"/>
    <property type="match status" value="1"/>
</dbReference>
<evidence type="ECO:0000313" key="5">
    <source>
        <dbReference type="Proteomes" id="UP000029640"/>
    </source>
</evidence>
<dbReference type="eggNOG" id="COG0248">
    <property type="taxonomic scope" value="Bacteria"/>
</dbReference>
<dbReference type="Gene3D" id="3.30.420.40">
    <property type="match status" value="1"/>
</dbReference>
<dbReference type="CDD" id="cd24053">
    <property type="entry name" value="ASKHA_NBD_EcPPX-GppA-like"/>
    <property type="match status" value="1"/>
</dbReference>
<evidence type="ECO:0000259" key="2">
    <source>
        <dbReference type="Pfam" id="PF02541"/>
    </source>
</evidence>
<dbReference type="SUPFAM" id="SSF53067">
    <property type="entry name" value="Actin-like ATPase domain"/>
    <property type="match status" value="2"/>
</dbReference>
<dbReference type="GO" id="GO:0004309">
    <property type="term" value="F:exopolyphosphatase activity"/>
    <property type="evidence" value="ECO:0007669"/>
    <property type="project" value="UniProtKB-EC"/>
</dbReference>
<evidence type="ECO:0000256" key="1">
    <source>
        <dbReference type="ARBA" id="ARBA00022801"/>
    </source>
</evidence>
<dbReference type="HOGENOM" id="CLU_025908_4_0_6"/>
<dbReference type="OrthoDB" id="9793035at2"/>
<protein>
    <submittedName>
        <fullName evidence="4">Exopolyphosphatase</fullName>
        <ecNumber evidence="4">3.6.1.11</ecNumber>
    </submittedName>
</protein>
<dbReference type="PANTHER" id="PTHR30005:SF14">
    <property type="entry name" value="EXOPOLYPHOSPHATASE"/>
    <property type="match status" value="1"/>
</dbReference>
<feature type="domain" description="Ppx/GppA phosphatase C-terminal" evidence="3">
    <location>
        <begin position="316"/>
        <end position="489"/>
    </location>
</feature>
<dbReference type="Gene3D" id="1.10.3210.10">
    <property type="entry name" value="Hypothetical protein af1432"/>
    <property type="match status" value="1"/>
</dbReference>
<evidence type="ECO:0000259" key="3">
    <source>
        <dbReference type="Pfam" id="PF21447"/>
    </source>
</evidence>
<dbReference type="PIRSF" id="PIRSF001267">
    <property type="entry name" value="Pyrophosphatase_GppA_Ppx"/>
    <property type="match status" value="1"/>
</dbReference>
<sequence length="502" mass="56395">MPATDPDELPEGSQLAALDIGSNSFHLIVARYEHGELRPSQVLGEKVQLGAGLKNGRLEPAAIQRGLDCLSRFSQVLQSVEPRRLRVVGTNALRQAKNRREFTEPARDILGAPVEVIYGREEARLVYLGVAHTLADDTAARLVVDIGGGSTEFIVGERFEPRRLESLQMGCVSYTARHFSDGRLDRRDYEKAYERACVEVSHIRKSFRSRHWQECVGSSGTLQAIEAMVTGEGWSDSGITRKSLARLRKQVLSHKHVNELSFSGLSEARRPVITAGIAITEALFEVLEIEHMRTSRGALREGVLYELLGRLRHEDVRERSINAMQQRYSADTETAALVARRARMLFDATRETWRLGAEDGDLLERAALTHEIGMAISHKHFHRHGAYLLRNSDMPGFSQGEQEALALLVAGHRGKLKRELVEELAGDEGERLARMTGILRLAALFKYVELLEELPDFHLGAERAALALEFPAGWLEQHPLTWQELYQEQRAFERLGLALSFR</sequence>
<dbReference type="InterPro" id="IPR050273">
    <property type="entry name" value="GppA/Ppx_hydrolase"/>
</dbReference>
<dbReference type="Pfam" id="PF21447">
    <property type="entry name" value="Ppx-GppA_III"/>
    <property type="match status" value="1"/>
</dbReference>
<dbReference type="EMBL" id="AUVB01000013">
    <property type="protein sequence ID" value="KGE04910.1"/>
    <property type="molecule type" value="Genomic_DNA"/>
</dbReference>
<organism evidence="4 5">
    <name type="scientific">Pseudohaliea rubra DSM 19751</name>
    <dbReference type="NCBI Taxonomy" id="1265313"/>
    <lineage>
        <taxon>Bacteria</taxon>
        <taxon>Pseudomonadati</taxon>
        <taxon>Pseudomonadota</taxon>
        <taxon>Gammaproteobacteria</taxon>
        <taxon>Cellvibrionales</taxon>
        <taxon>Halieaceae</taxon>
        <taxon>Pseudohaliea</taxon>
    </lineage>
</organism>
<reference evidence="4 5" key="1">
    <citation type="journal article" date="2014" name="Genome Announc.">
        <title>Genome Sequence of Gammaproteobacterial Pseudohaliea rubra Type Strain DSM 19751, Isolated from Coastal Seawater of the Mediterranean Sea.</title>
        <authorList>
            <person name="Spring S."/>
            <person name="Fiebig A."/>
            <person name="Riedel T."/>
            <person name="Goker M."/>
            <person name="Klenk H.P."/>
        </authorList>
    </citation>
    <scope>NUCLEOTIDE SEQUENCE [LARGE SCALE GENOMIC DNA]</scope>
    <source>
        <strain evidence="4 5">DSM 19751</strain>
    </source>
</reference>
<dbReference type="PANTHER" id="PTHR30005">
    <property type="entry name" value="EXOPOLYPHOSPHATASE"/>
    <property type="match status" value="1"/>
</dbReference>